<accession>A0ABQ5QD59</accession>
<dbReference type="Gene3D" id="1.10.10.10">
    <property type="entry name" value="Winged helix-like DNA-binding domain superfamily/Winged helix DNA-binding domain"/>
    <property type="match status" value="1"/>
</dbReference>
<dbReference type="Gene3D" id="6.10.250.690">
    <property type="match status" value="1"/>
</dbReference>
<feature type="domain" description="OmpR/PhoB-type" evidence="5">
    <location>
        <begin position="124"/>
        <end position="222"/>
    </location>
</feature>
<proteinExistence type="predicted"/>
<sequence>MKVLLVEDDPRAAASLERSLREQGFSVEVALDGLKGLELGKSASFDCLILDVMLPGMDGFSLLWELRTAGIETPVMFLTARDTLPDKVRGLELGGGDYLVKPFAFSELLLRINNLLSRGSTTGAKTWVIGDLTVNPFQRKVYRGADRLDLSSQEYALLELLVRNAGHIVTRTRIAEELWDLSYQGDPNLVDAAVRRLRKKVDDPYPQKIIQTRRGVGYLVEPAHA</sequence>
<feature type="domain" description="Response regulatory" evidence="4">
    <location>
        <begin position="2"/>
        <end position="116"/>
    </location>
</feature>
<gene>
    <name evidence="6" type="primary">copR</name>
    <name evidence="6" type="ORF">GETHLI_09080</name>
</gene>
<feature type="DNA-binding region" description="OmpR/PhoB-type" evidence="3">
    <location>
        <begin position="124"/>
        <end position="222"/>
    </location>
</feature>
<evidence type="ECO:0000259" key="5">
    <source>
        <dbReference type="PROSITE" id="PS51755"/>
    </source>
</evidence>
<dbReference type="Proteomes" id="UP001165069">
    <property type="component" value="Unassembled WGS sequence"/>
</dbReference>
<dbReference type="SMART" id="SM00862">
    <property type="entry name" value="Trans_reg_C"/>
    <property type="match status" value="1"/>
</dbReference>
<keyword evidence="2" id="KW-0597">Phosphoprotein</keyword>
<dbReference type="PROSITE" id="PS51755">
    <property type="entry name" value="OMPR_PHOB"/>
    <property type="match status" value="1"/>
</dbReference>
<dbReference type="InterPro" id="IPR001789">
    <property type="entry name" value="Sig_transdc_resp-reg_receiver"/>
</dbReference>
<dbReference type="Gene3D" id="3.40.50.2300">
    <property type="match status" value="1"/>
</dbReference>
<dbReference type="InterPro" id="IPR036388">
    <property type="entry name" value="WH-like_DNA-bd_sf"/>
</dbReference>
<comment type="caution">
    <text evidence="6">The sequence shown here is derived from an EMBL/GenBank/DDBJ whole genome shotgun (WGS) entry which is preliminary data.</text>
</comment>
<dbReference type="GO" id="GO:0003677">
    <property type="term" value="F:DNA binding"/>
    <property type="evidence" value="ECO:0007669"/>
    <property type="project" value="UniProtKB-KW"/>
</dbReference>
<dbReference type="PANTHER" id="PTHR48111">
    <property type="entry name" value="REGULATOR OF RPOS"/>
    <property type="match status" value="1"/>
</dbReference>
<protein>
    <submittedName>
        <fullName evidence="6">DNA-binding response regulator</fullName>
    </submittedName>
</protein>
<dbReference type="RefSeq" id="WP_285570939.1">
    <property type="nucleotide sequence ID" value="NZ_BSDE01000001.1"/>
</dbReference>
<evidence type="ECO:0000256" key="2">
    <source>
        <dbReference type="PROSITE-ProRule" id="PRU00169"/>
    </source>
</evidence>
<keyword evidence="7" id="KW-1185">Reference proteome</keyword>
<dbReference type="PROSITE" id="PS50110">
    <property type="entry name" value="RESPONSE_REGULATORY"/>
    <property type="match status" value="1"/>
</dbReference>
<name>A0ABQ5QD59_9BACT</name>
<evidence type="ECO:0000313" key="6">
    <source>
        <dbReference type="EMBL" id="GLH72406.1"/>
    </source>
</evidence>
<evidence type="ECO:0000256" key="1">
    <source>
        <dbReference type="ARBA" id="ARBA00023125"/>
    </source>
</evidence>
<dbReference type="Pfam" id="PF00072">
    <property type="entry name" value="Response_reg"/>
    <property type="match status" value="1"/>
</dbReference>
<reference evidence="6 7" key="1">
    <citation type="journal article" date="2023" name="Antonie Van Leeuwenhoek">
        <title>Mesoterricola silvestris gen. nov., sp. nov., Mesoterricola sediminis sp. nov., Geothrix oryzae sp. nov., Geothrix edaphica sp. nov., Geothrix rubra sp. nov., and Geothrix limicola sp. nov., six novel members of Acidobacteriota isolated from soils.</title>
        <authorList>
            <person name="Itoh H."/>
            <person name="Sugisawa Y."/>
            <person name="Mise K."/>
            <person name="Xu Z."/>
            <person name="Kuniyasu M."/>
            <person name="Ushijima N."/>
            <person name="Kawano K."/>
            <person name="Kobayashi E."/>
            <person name="Shiratori Y."/>
            <person name="Masuda Y."/>
            <person name="Senoo K."/>
        </authorList>
    </citation>
    <scope>NUCLEOTIDE SEQUENCE [LARGE SCALE GENOMIC DNA]</scope>
    <source>
        <strain evidence="6 7">Red804</strain>
    </source>
</reference>
<organism evidence="6 7">
    <name type="scientific">Geothrix limicola</name>
    <dbReference type="NCBI Taxonomy" id="2927978"/>
    <lineage>
        <taxon>Bacteria</taxon>
        <taxon>Pseudomonadati</taxon>
        <taxon>Acidobacteriota</taxon>
        <taxon>Holophagae</taxon>
        <taxon>Holophagales</taxon>
        <taxon>Holophagaceae</taxon>
        <taxon>Geothrix</taxon>
    </lineage>
</organism>
<dbReference type="PANTHER" id="PTHR48111:SF76">
    <property type="entry name" value="TWO-COMPONENT RESPONSE REGULATOR"/>
    <property type="match status" value="1"/>
</dbReference>
<feature type="modified residue" description="4-aspartylphosphate" evidence="2">
    <location>
        <position position="51"/>
    </location>
</feature>
<evidence type="ECO:0000259" key="4">
    <source>
        <dbReference type="PROSITE" id="PS50110"/>
    </source>
</evidence>
<dbReference type="CDD" id="cd19935">
    <property type="entry name" value="REC_OmpR_CusR-like"/>
    <property type="match status" value="1"/>
</dbReference>
<dbReference type="EMBL" id="BSDE01000001">
    <property type="protein sequence ID" value="GLH72406.1"/>
    <property type="molecule type" value="Genomic_DNA"/>
</dbReference>
<dbReference type="SUPFAM" id="SSF52172">
    <property type="entry name" value="CheY-like"/>
    <property type="match status" value="1"/>
</dbReference>
<dbReference type="Pfam" id="PF00486">
    <property type="entry name" value="Trans_reg_C"/>
    <property type="match status" value="1"/>
</dbReference>
<dbReference type="InterPro" id="IPR011006">
    <property type="entry name" value="CheY-like_superfamily"/>
</dbReference>
<dbReference type="InterPro" id="IPR039420">
    <property type="entry name" value="WalR-like"/>
</dbReference>
<dbReference type="InterPro" id="IPR001867">
    <property type="entry name" value="OmpR/PhoB-type_DNA-bd"/>
</dbReference>
<evidence type="ECO:0000313" key="7">
    <source>
        <dbReference type="Proteomes" id="UP001165069"/>
    </source>
</evidence>
<dbReference type="CDD" id="cd00383">
    <property type="entry name" value="trans_reg_C"/>
    <property type="match status" value="1"/>
</dbReference>
<keyword evidence="1 3" id="KW-0238">DNA-binding</keyword>
<dbReference type="SMART" id="SM00448">
    <property type="entry name" value="REC"/>
    <property type="match status" value="1"/>
</dbReference>
<evidence type="ECO:0000256" key="3">
    <source>
        <dbReference type="PROSITE-ProRule" id="PRU01091"/>
    </source>
</evidence>